<evidence type="ECO:0000256" key="2">
    <source>
        <dbReference type="ARBA" id="ARBA00022771"/>
    </source>
</evidence>
<dbReference type="InParanoid" id="A0A1X7VQE4"/>
<dbReference type="Proteomes" id="UP000007879">
    <property type="component" value="Unassembled WGS sequence"/>
</dbReference>
<keyword evidence="11" id="KW-1185">Reference proteome</keyword>
<dbReference type="CDD" id="cd15721">
    <property type="entry name" value="FYVE_RUFY1_like"/>
    <property type="match status" value="1"/>
</dbReference>
<dbReference type="InterPro" id="IPR017455">
    <property type="entry name" value="Znf_FYVE-rel"/>
</dbReference>
<feature type="region of interest" description="Disordered" evidence="7">
    <location>
        <begin position="429"/>
        <end position="450"/>
    </location>
</feature>
<feature type="domain" description="FYVE-type" evidence="8">
    <location>
        <begin position="562"/>
        <end position="620"/>
    </location>
</feature>
<dbReference type="OrthoDB" id="79871at2759"/>
<dbReference type="Gene3D" id="3.30.40.10">
    <property type="entry name" value="Zinc/RING finger domain, C3HC4 (zinc finger)"/>
    <property type="match status" value="1"/>
</dbReference>
<evidence type="ECO:0000313" key="11">
    <source>
        <dbReference type="Proteomes" id="UP000007879"/>
    </source>
</evidence>
<dbReference type="CDD" id="cd17681">
    <property type="entry name" value="RUN_RUFY1_like"/>
    <property type="match status" value="1"/>
</dbReference>
<sequence>MAAEGEDQSSLLGENGGEGLSQREDVSIEKRNLINLTKLSVKSLIEAAMKRPQALTDSNTQLRQLLIALEHCLKHRLKVKRNLLGGQRRSFWSFLEYFEHHSNSTQEFIETMNSTRSVAGVKTPGGRVRVWVRMSLMHKKLSDHFRLLSENKTLLNDWYESDSLMCTDECTVLISGLLMSLNVIDYSISLNGEEFDKPTGVFDLSLFLKDGNYLEKTAEDGELENDTEDDKSLQLAQLLDQKAYVEELNKKMGGQLERLQSRLQKITEENESMKEQLSNMIGSVEVLTQERDQLVEDKGTLTKAMEKKLETAEVDQKTELNTYIESRAGLNDLYTASQKNLEVEIKLRQQLEGEVDILKRHNEEKETALQLLEKSVHEKQDTIVTLRKQLEEMKSANMKIKTQLKISKETHQSDSVTLRNLEGKVSQVSNENKQLEGKLQETRSSLRDSEKTCREVGAKLQEVQLARNNAESDLSIEKQWRISLQAELKKEKDRVVELTSECKNFRNLKQEHSQLQEKYACLQESVQEQEIALVEMGKQLSLSQQKIIDMKETTLDSIWEDEKDVLECRNCKATFSVARRKHHCRNCGQVYCSSCSDNTMQLASSAKPVRVCDNCYQILLQRASK</sequence>
<gene>
    <name evidence="10" type="primary">100635597</name>
</gene>
<name>A0A1X7VQE4_AMPQE</name>
<dbReference type="AlphaFoldDB" id="A0A1X7VQE4"/>
<evidence type="ECO:0000256" key="4">
    <source>
        <dbReference type="ARBA" id="ARBA00023054"/>
    </source>
</evidence>
<keyword evidence="2 5" id="KW-0863">Zinc-finger</keyword>
<dbReference type="PROSITE" id="PS50178">
    <property type="entry name" value="ZF_FYVE"/>
    <property type="match status" value="1"/>
</dbReference>
<evidence type="ECO:0000256" key="6">
    <source>
        <dbReference type="SAM" id="Coils"/>
    </source>
</evidence>
<dbReference type="KEGG" id="aqu:100635597"/>
<evidence type="ECO:0000256" key="7">
    <source>
        <dbReference type="SAM" id="MobiDB-lite"/>
    </source>
</evidence>
<evidence type="ECO:0008006" key="12">
    <source>
        <dbReference type="Google" id="ProtNLM"/>
    </source>
</evidence>
<dbReference type="InterPro" id="IPR013083">
    <property type="entry name" value="Znf_RING/FYVE/PHD"/>
</dbReference>
<accession>A0A1X7VQE4</accession>
<dbReference type="GO" id="GO:0008270">
    <property type="term" value="F:zinc ion binding"/>
    <property type="evidence" value="ECO:0007669"/>
    <property type="project" value="UniProtKB-KW"/>
</dbReference>
<feature type="compositionally biased region" description="Basic and acidic residues" evidence="7">
    <location>
        <begin position="433"/>
        <end position="450"/>
    </location>
</feature>
<evidence type="ECO:0000256" key="3">
    <source>
        <dbReference type="ARBA" id="ARBA00022833"/>
    </source>
</evidence>
<dbReference type="EnsemblMetazoa" id="Aqu2.1.42060_001">
    <property type="protein sequence ID" value="Aqu2.1.42060_001"/>
    <property type="gene ID" value="Aqu2.1.42060"/>
</dbReference>
<feature type="coiled-coil region" evidence="6">
    <location>
        <begin position="249"/>
        <end position="283"/>
    </location>
</feature>
<keyword evidence="3" id="KW-0862">Zinc</keyword>
<dbReference type="SUPFAM" id="SSF140741">
    <property type="entry name" value="RUN domain-like"/>
    <property type="match status" value="1"/>
</dbReference>
<organism evidence="10">
    <name type="scientific">Amphimedon queenslandica</name>
    <name type="common">Sponge</name>
    <dbReference type="NCBI Taxonomy" id="400682"/>
    <lineage>
        <taxon>Eukaryota</taxon>
        <taxon>Metazoa</taxon>
        <taxon>Porifera</taxon>
        <taxon>Demospongiae</taxon>
        <taxon>Heteroscleromorpha</taxon>
        <taxon>Haplosclerida</taxon>
        <taxon>Niphatidae</taxon>
        <taxon>Amphimedon</taxon>
    </lineage>
</organism>
<dbReference type="InterPro" id="IPR037213">
    <property type="entry name" value="Run_dom_sf"/>
</dbReference>
<evidence type="ECO:0000259" key="9">
    <source>
        <dbReference type="PROSITE" id="PS50826"/>
    </source>
</evidence>
<evidence type="ECO:0000256" key="5">
    <source>
        <dbReference type="PROSITE-ProRule" id="PRU00091"/>
    </source>
</evidence>
<evidence type="ECO:0000313" key="10">
    <source>
        <dbReference type="EnsemblMetazoa" id="Aqu2.1.42060_001"/>
    </source>
</evidence>
<dbReference type="EnsemblMetazoa" id="XM_003383121.3">
    <property type="protein sequence ID" value="XP_003383169.1"/>
    <property type="gene ID" value="LOC100635597"/>
</dbReference>
<dbReference type="InterPro" id="IPR000306">
    <property type="entry name" value="Znf_FYVE"/>
</dbReference>
<dbReference type="InterPro" id="IPR004012">
    <property type="entry name" value="Run_dom"/>
</dbReference>
<evidence type="ECO:0000256" key="1">
    <source>
        <dbReference type="ARBA" id="ARBA00022723"/>
    </source>
</evidence>
<keyword evidence="4 6" id="KW-0175">Coiled coil</keyword>
<dbReference type="InterPro" id="IPR011011">
    <property type="entry name" value="Znf_FYVE_PHD"/>
</dbReference>
<reference evidence="11" key="1">
    <citation type="journal article" date="2010" name="Nature">
        <title>The Amphimedon queenslandica genome and the evolution of animal complexity.</title>
        <authorList>
            <person name="Srivastava M."/>
            <person name="Simakov O."/>
            <person name="Chapman J."/>
            <person name="Fahey B."/>
            <person name="Gauthier M.E."/>
            <person name="Mitros T."/>
            <person name="Richards G.S."/>
            <person name="Conaco C."/>
            <person name="Dacre M."/>
            <person name="Hellsten U."/>
            <person name="Larroux C."/>
            <person name="Putnam N.H."/>
            <person name="Stanke M."/>
            <person name="Adamska M."/>
            <person name="Darling A."/>
            <person name="Degnan S.M."/>
            <person name="Oakley T.H."/>
            <person name="Plachetzki D.C."/>
            <person name="Zhai Y."/>
            <person name="Adamski M."/>
            <person name="Calcino A."/>
            <person name="Cummins S.F."/>
            <person name="Goodstein D.M."/>
            <person name="Harris C."/>
            <person name="Jackson D.J."/>
            <person name="Leys S.P."/>
            <person name="Shu S."/>
            <person name="Woodcroft B.J."/>
            <person name="Vervoort M."/>
            <person name="Kosik K.S."/>
            <person name="Manning G."/>
            <person name="Degnan B.M."/>
            <person name="Rokhsar D.S."/>
        </authorList>
    </citation>
    <scope>NUCLEOTIDE SEQUENCE [LARGE SCALE GENOMIC DNA]</scope>
</reference>
<feature type="region of interest" description="Disordered" evidence="7">
    <location>
        <begin position="1"/>
        <end position="24"/>
    </location>
</feature>
<evidence type="ECO:0000259" key="8">
    <source>
        <dbReference type="PROSITE" id="PS50178"/>
    </source>
</evidence>
<dbReference type="PANTHER" id="PTHR45956">
    <property type="entry name" value="RUN AND FYVE DOMAIN-CONTAINING PROTEIN 2-LIKE PROTEIN"/>
    <property type="match status" value="1"/>
</dbReference>
<reference evidence="10" key="2">
    <citation type="submission" date="2017-05" db="UniProtKB">
        <authorList>
            <consortium name="EnsemblMetazoa"/>
        </authorList>
    </citation>
    <scope>IDENTIFICATION</scope>
</reference>
<dbReference type="Pfam" id="PF02759">
    <property type="entry name" value="RUN"/>
    <property type="match status" value="1"/>
</dbReference>
<protein>
    <recommendedName>
        <fullName evidence="12">FYVE-type domain-containing protein</fullName>
    </recommendedName>
</protein>
<dbReference type="Gene3D" id="1.20.58.900">
    <property type="match status" value="1"/>
</dbReference>
<feature type="coiled-coil region" evidence="6">
    <location>
        <begin position="481"/>
        <end position="532"/>
    </location>
</feature>
<dbReference type="Pfam" id="PF01363">
    <property type="entry name" value="FYVE"/>
    <property type="match status" value="1"/>
</dbReference>
<feature type="domain" description="RUN" evidence="9">
    <location>
        <begin position="56"/>
        <end position="193"/>
    </location>
</feature>
<keyword evidence="1" id="KW-0479">Metal-binding</keyword>
<dbReference type="STRING" id="400682.A0A1X7VQE4"/>
<dbReference type="SMART" id="SM00593">
    <property type="entry name" value="RUN"/>
    <property type="match status" value="1"/>
</dbReference>
<dbReference type="PROSITE" id="PS50826">
    <property type="entry name" value="RUN"/>
    <property type="match status" value="1"/>
</dbReference>
<dbReference type="SMART" id="SM00064">
    <property type="entry name" value="FYVE"/>
    <property type="match status" value="1"/>
</dbReference>
<dbReference type="InterPro" id="IPR047335">
    <property type="entry name" value="RUFY1-3"/>
</dbReference>
<proteinExistence type="predicted"/>
<dbReference type="SUPFAM" id="SSF57903">
    <property type="entry name" value="FYVE/PHD zinc finger"/>
    <property type="match status" value="1"/>
</dbReference>
<dbReference type="PANTHER" id="PTHR45956:SF6">
    <property type="entry name" value="RUN DOMAIN-CONTAINING PROTEIN"/>
    <property type="match status" value="1"/>
</dbReference>